<feature type="region of interest" description="Disordered" evidence="1">
    <location>
        <begin position="191"/>
        <end position="210"/>
    </location>
</feature>
<dbReference type="Proteomes" id="UP000823674">
    <property type="component" value="Unassembled WGS sequence"/>
</dbReference>
<feature type="region of interest" description="Disordered" evidence="1">
    <location>
        <begin position="362"/>
        <end position="406"/>
    </location>
</feature>
<name>A0ABQ7KLX7_BRACM</name>
<reference evidence="2 3" key="1">
    <citation type="submission" date="2021-03" db="EMBL/GenBank/DDBJ databases">
        <authorList>
            <person name="King G.J."/>
            <person name="Bancroft I."/>
            <person name="Baten A."/>
            <person name="Bloomfield J."/>
            <person name="Borpatragohain P."/>
            <person name="He Z."/>
            <person name="Irish N."/>
            <person name="Irwin J."/>
            <person name="Liu K."/>
            <person name="Mauleon R.P."/>
            <person name="Moore J."/>
            <person name="Morris R."/>
            <person name="Ostergaard L."/>
            <person name="Wang B."/>
            <person name="Wells R."/>
        </authorList>
    </citation>
    <scope>NUCLEOTIDE SEQUENCE [LARGE SCALE GENOMIC DNA]</scope>
    <source>
        <strain evidence="2">R-o-18</strain>
        <tissue evidence="2">Leaf</tissue>
    </source>
</reference>
<keyword evidence="3" id="KW-1185">Reference proteome</keyword>
<gene>
    <name evidence="2" type="primary">A09p040510.1_BraROA</name>
    <name evidence="2" type="ORF">IGI04_042708</name>
</gene>
<evidence type="ECO:0000256" key="1">
    <source>
        <dbReference type="SAM" id="MobiDB-lite"/>
    </source>
</evidence>
<sequence length="779" mass="86276">MCVLTDTHGRLVCADRHTRTAMDILCVLANSHRQARMSYVCRRTPTDVLCVLNRQPTWAKITRTVQRKGHHAESKDQHTDVLCVLTDTHGNTRTATDVLCVLMDTHGRSVCADGHPQTSYTATDVLCVLNRQPTWAKITQTVHGKGQRAESKDQPTDVLYVLTDTHGHTRTATYVPCVLTDTHGRPVYAGGHPRTSCPRGPKSPEQSTGMVSVLSPRTNVLLCVLMDSHGRPVCADGHTLTHTDTHGHTRTATDVLCVLTDTHGRPLCADGHTRAQPTWAKITRTVHGKGQRAESKDQPTDVLCVLTDSHEQPRTSCVCWRTPTVRLDPGRLGRGRCLTSLAGSSIVSSNRLVKIYVRSASYKSGQKAHGPSDVPQSEDQSMDSDQNEDQNVRNNATEVQSIDRAEHTGRAVYRLDPHSSGLELQHNPRPDGQINRTEARLSRPVRHVKSFGQARSEVVRVESKSDHGLSLLSRLGRTGDRSDELIRHFDQFMNFDQPNLSKARLLRLSEDLATFWPGTVHESHPSVHEERPGRVLLLTAGRAIGYIEPGQELSPSDSLSLSRTCVSNQAAIESSSSIIGTSASLCVTKQSISSLSLQIEFISSEPVECSFLRVLQVNVRNNATEVQSIDRAEHTGRAVYRLDPHSSGLELQHNPRPDGQINRTEARLSRPVRHVKSFGQARSEVVRVESKSDHGLSLLSRLGRTGDRSDELIRHFDQFMNFDQPNLSKARLLRLSEDLATFWPGTVHESHPSVHEERPGRVLLLTAGRAIGYIEPGQE</sequence>
<organism evidence="2 3">
    <name type="scientific">Brassica rapa subsp. trilocularis</name>
    <dbReference type="NCBI Taxonomy" id="1813537"/>
    <lineage>
        <taxon>Eukaryota</taxon>
        <taxon>Viridiplantae</taxon>
        <taxon>Streptophyta</taxon>
        <taxon>Embryophyta</taxon>
        <taxon>Tracheophyta</taxon>
        <taxon>Spermatophyta</taxon>
        <taxon>Magnoliopsida</taxon>
        <taxon>eudicotyledons</taxon>
        <taxon>Gunneridae</taxon>
        <taxon>Pentapetalae</taxon>
        <taxon>rosids</taxon>
        <taxon>malvids</taxon>
        <taxon>Brassicales</taxon>
        <taxon>Brassicaceae</taxon>
        <taxon>Brassiceae</taxon>
        <taxon>Brassica</taxon>
    </lineage>
</organism>
<accession>A0ABQ7KLX7</accession>
<feature type="region of interest" description="Disordered" evidence="1">
    <location>
        <begin position="418"/>
        <end position="438"/>
    </location>
</feature>
<evidence type="ECO:0000313" key="2">
    <source>
        <dbReference type="EMBL" id="KAG5373978.1"/>
    </source>
</evidence>
<dbReference type="EMBL" id="JADBGQ010000058">
    <property type="protein sequence ID" value="KAG5373978.1"/>
    <property type="molecule type" value="Genomic_DNA"/>
</dbReference>
<protein>
    <submittedName>
        <fullName evidence="2">Uncharacterized protein</fullName>
    </submittedName>
</protein>
<comment type="caution">
    <text evidence="2">The sequence shown here is derived from an EMBL/GenBank/DDBJ whole genome shotgun (WGS) entry which is preliminary data.</text>
</comment>
<proteinExistence type="predicted"/>
<evidence type="ECO:0000313" key="3">
    <source>
        <dbReference type="Proteomes" id="UP000823674"/>
    </source>
</evidence>